<dbReference type="AlphaFoldDB" id="A0AA39MF05"/>
<organism evidence="2 3">
    <name type="scientific">Armillaria borealis</name>
    <dbReference type="NCBI Taxonomy" id="47425"/>
    <lineage>
        <taxon>Eukaryota</taxon>
        <taxon>Fungi</taxon>
        <taxon>Dikarya</taxon>
        <taxon>Basidiomycota</taxon>
        <taxon>Agaricomycotina</taxon>
        <taxon>Agaricomycetes</taxon>
        <taxon>Agaricomycetidae</taxon>
        <taxon>Agaricales</taxon>
        <taxon>Marasmiineae</taxon>
        <taxon>Physalacriaceae</taxon>
        <taxon>Armillaria</taxon>
    </lineage>
</organism>
<name>A0AA39MF05_9AGAR</name>
<feature type="transmembrane region" description="Helical" evidence="1">
    <location>
        <begin position="810"/>
        <end position="829"/>
    </location>
</feature>
<protein>
    <submittedName>
        <fullName evidence="2">Uncharacterized protein</fullName>
    </submittedName>
</protein>
<accession>A0AA39MF05</accession>
<dbReference type="Proteomes" id="UP001175226">
    <property type="component" value="Unassembled WGS sequence"/>
</dbReference>
<evidence type="ECO:0000313" key="2">
    <source>
        <dbReference type="EMBL" id="KAK0431060.1"/>
    </source>
</evidence>
<keyword evidence="1" id="KW-1133">Transmembrane helix</keyword>
<comment type="caution">
    <text evidence="2">The sequence shown here is derived from an EMBL/GenBank/DDBJ whole genome shotgun (WGS) entry which is preliminary data.</text>
</comment>
<dbReference type="EMBL" id="JAUEPT010000124">
    <property type="protein sequence ID" value="KAK0431060.1"/>
    <property type="molecule type" value="Genomic_DNA"/>
</dbReference>
<keyword evidence="1" id="KW-0472">Membrane</keyword>
<evidence type="ECO:0000313" key="3">
    <source>
        <dbReference type="Proteomes" id="UP001175226"/>
    </source>
</evidence>
<keyword evidence="3" id="KW-1185">Reference proteome</keyword>
<evidence type="ECO:0000256" key="1">
    <source>
        <dbReference type="SAM" id="Phobius"/>
    </source>
</evidence>
<keyword evidence="1" id="KW-0812">Transmembrane</keyword>
<sequence>MSGIDSCLKIAKLTAAAGEFAPFPFIKGAAQCVVVVLKAIESAAKNGKDLQELAESTVATLVVVRDTVIAHGPTSASCFKDICLDFQTYLNDLLSKLNKEGKPSGIRRLLKAKKISEDISAYRQRVQMAKDNFLIRTATMTHLTLSDVRGDVTAGFSTLTGSMEASERNITSIKDNIKEICTLGIQQNENIENISTRLLHASRQRGLYKGVVWDIIPGDIHVIKPVTRSSRRYRTYITYKDSYCTVENSNTLKIIREYKAHGNNGGDAMDLGQFDRALDFFVKQSRHPNLPQIFGVCRSPDFPAIIFHGTTRVPLHHYLHGFSATRFIQFFSELRIIIQWQDLESVSEVLPMESYRYSGDRYYHVFVPDNKAEQVYLNEYGKLVFGDLLCYTHYYLGPFELFYTQEHGTYSLCHNTGLRTSGSPLYSPEVSRWISSSSFWKGDLQHRYGAIAFCHRRSAGNRMSWTQTFDRHRLQPPQYELNDPSDPAYRCPDPKDFYAPGSILCDLQDLISPRRVLVGRARPPPHGWKWDISLHEESSWEQVAIPSFDNGSVSIELSWDDVIIKPFISIHTCWEDSEELVKSWIAQTSKLDSCLRSRGHGDDLQAYIITEVVFSIQIFLTDFEDDDFCHICNAKDQYHHALSLSITAPVVDYDTNTIKSWPIVSCSRVCGMDSLKEEDIFTIRVQGNEVRTLPGWLLKVHSTIPELNAEHGFDPARDGTDVCEYFGWPLLEILDPSTGEWVLDGTTSQSSGPASVISDNMPGQILSQEHGSAPRGTGMAMGSIEEVQAGEVPTKTESVSVVRYDISTRSLITIIFIAISVQFTLLLSFKNYL</sequence>
<dbReference type="InterPro" id="IPR059179">
    <property type="entry name" value="MLKL-like_MCAfunc"/>
</dbReference>
<proteinExistence type="predicted"/>
<dbReference type="CDD" id="cd21037">
    <property type="entry name" value="MLKL_NTD"/>
    <property type="match status" value="1"/>
</dbReference>
<reference evidence="2" key="1">
    <citation type="submission" date="2023-06" db="EMBL/GenBank/DDBJ databases">
        <authorList>
            <consortium name="Lawrence Berkeley National Laboratory"/>
            <person name="Ahrendt S."/>
            <person name="Sahu N."/>
            <person name="Indic B."/>
            <person name="Wong-Bajracharya J."/>
            <person name="Merenyi Z."/>
            <person name="Ke H.-M."/>
            <person name="Monk M."/>
            <person name="Kocsube S."/>
            <person name="Drula E."/>
            <person name="Lipzen A."/>
            <person name="Balint B."/>
            <person name="Henrissat B."/>
            <person name="Andreopoulos B."/>
            <person name="Martin F.M."/>
            <person name="Harder C.B."/>
            <person name="Rigling D."/>
            <person name="Ford K.L."/>
            <person name="Foster G.D."/>
            <person name="Pangilinan J."/>
            <person name="Papanicolaou A."/>
            <person name="Barry K."/>
            <person name="LaButti K."/>
            <person name="Viragh M."/>
            <person name="Koriabine M."/>
            <person name="Yan M."/>
            <person name="Riley R."/>
            <person name="Champramary S."/>
            <person name="Plett K.L."/>
            <person name="Tsai I.J."/>
            <person name="Slot J."/>
            <person name="Sipos G."/>
            <person name="Plett J."/>
            <person name="Nagy L.G."/>
            <person name="Grigoriev I.V."/>
        </authorList>
    </citation>
    <scope>NUCLEOTIDE SEQUENCE</scope>
    <source>
        <strain evidence="2">FPL87.14</strain>
    </source>
</reference>
<gene>
    <name evidence="2" type="ORF">EV421DRAFT_2041467</name>
</gene>